<dbReference type="CDD" id="cd03137">
    <property type="entry name" value="GATase1_AraC_1"/>
    <property type="match status" value="1"/>
</dbReference>
<dbReference type="PANTHER" id="PTHR43130:SF3">
    <property type="entry name" value="HTH-TYPE TRANSCRIPTIONAL REGULATOR RV1931C"/>
    <property type="match status" value="1"/>
</dbReference>
<gene>
    <name evidence="5" type="ORF">Mam01_43220</name>
</gene>
<organism evidence="5 6">
    <name type="scientific">Microbispora amethystogenes</name>
    <dbReference type="NCBI Taxonomy" id="1427754"/>
    <lineage>
        <taxon>Bacteria</taxon>
        <taxon>Bacillati</taxon>
        <taxon>Actinomycetota</taxon>
        <taxon>Actinomycetes</taxon>
        <taxon>Streptosporangiales</taxon>
        <taxon>Streptosporangiaceae</taxon>
        <taxon>Microbispora</taxon>
    </lineage>
</organism>
<comment type="caution">
    <text evidence="5">The sequence shown here is derived from an EMBL/GenBank/DDBJ whole genome shotgun (WGS) entry which is preliminary data.</text>
</comment>
<evidence type="ECO:0000256" key="1">
    <source>
        <dbReference type="ARBA" id="ARBA00023015"/>
    </source>
</evidence>
<dbReference type="SMART" id="SM00342">
    <property type="entry name" value="HTH_ARAC"/>
    <property type="match status" value="1"/>
</dbReference>
<dbReference type="Gene3D" id="1.10.10.60">
    <property type="entry name" value="Homeodomain-like"/>
    <property type="match status" value="1"/>
</dbReference>
<dbReference type="EMBL" id="BOOB01000033">
    <property type="protein sequence ID" value="GIH34158.1"/>
    <property type="molecule type" value="Genomic_DNA"/>
</dbReference>
<dbReference type="InterPro" id="IPR029062">
    <property type="entry name" value="Class_I_gatase-like"/>
</dbReference>
<keyword evidence="2" id="KW-0238">DNA-binding</keyword>
<protein>
    <submittedName>
        <fullName evidence="5">AraC family transcriptional regulator</fullName>
    </submittedName>
</protein>
<evidence type="ECO:0000313" key="5">
    <source>
        <dbReference type="EMBL" id="GIH34158.1"/>
    </source>
</evidence>
<keyword evidence="1" id="KW-0805">Transcription regulation</keyword>
<dbReference type="SUPFAM" id="SSF46689">
    <property type="entry name" value="Homeodomain-like"/>
    <property type="match status" value="2"/>
</dbReference>
<proteinExistence type="predicted"/>
<dbReference type="SUPFAM" id="SSF52317">
    <property type="entry name" value="Class I glutamine amidotransferase-like"/>
    <property type="match status" value="1"/>
</dbReference>
<dbReference type="Proteomes" id="UP000651728">
    <property type="component" value="Unassembled WGS sequence"/>
</dbReference>
<dbReference type="InterPro" id="IPR052158">
    <property type="entry name" value="INH-QAR"/>
</dbReference>
<evidence type="ECO:0000313" key="6">
    <source>
        <dbReference type="Proteomes" id="UP000651728"/>
    </source>
</evidence>
<accession>A0ABQ4FHB8</accession>
<dbReference type="Pfam" id="PF12833">
    <property type="entry name" value="HTH_18"/>
    <property type="match status" value="1"/>
</dbReference>
<evidence type="ECO:0000256" key="2">
    <source>
        <dbReference type="ARBA" id="ARBA00023125"/>
    </source>
</evidence>
<dbReference type="InterPro" id="IPR009057">
    <property type="entry name" value="Homeodomain-like_sf"/>
</dbReference>
<dbReference type="PROSITE" id="PS00041">
    <property type="entry name" value="HTH_ARAC_FAMILY_1"/>
    <property type="match status" value="1"/>
</dbReference>
<dbReference type="RefSeq" id="WP_204287022.1">
    <property type="nucleotide sequence ID" value="NZ_BAABEJ010000017.1"/>
</dbReference>
<keyword evidence="3" id="KW-0804">Transcription</keyword>
<evidence type="ECO:0000259" key="4">
    <source>
        <dbReference type="PROSITE" id="PS01124"/>
    </source>
</evidence>
<dbReference type="InterPro" id="IPR018062">
    <property type="entry name" value="HTH_AraC-typ_CS"/>
</dbReference>
<dbReference type="PANTHER" id="PTHR43130">
    <property type="entry name" value="ARAC-FAMILY TRANSCRIPTIONAL REGULATOR"/>
    <property type="match status" value="1"/>
</dbReference>
<keyword evidence="6" id="KW-1185">Reference proteome</keyword>
<name>A0ABQ4FHB8_9ACTN</name>
<dbReference type="InterPro" id="IPR002818">
    <property type="entry name" value="DJ-1/PfpI"/>
</dbReference>
<sequence length="345" mass="37896">MSGHIVGVAVTDGAPVFELAVPCEVFGIDRGELADPWYDLRLCAAGAGPVRTTSGLRIETPYGLDDLVRADTVIVAAVTRAVQLDPPRDLIEALRRAHERGGRIVSICSGAYVLAAAGLLNGRRATTHWLNGDDFAHRFPDVEFDPVPLYIDEGDIITSAGTGSAIDVCLHIVRRDHGVAIANEVARRMVVPPQREGGQAQYQAPSPRLFTRPAGENALAPVLAWARDHLHEPLTVPRLARVAHLSERTFARRFRDALGITPLQWLLRQRVRLAQELLETTDETVEDIARRAGFGTAPTLRHHFGRIAGVSPQAYRKVFRCPDELSGRVIRRVSRRGWSYNSTGP</sequence>
<dbReference type="PROSITE" id="PS01124">
    <property type="entry name" value="HTH_ARAC_FAMILY_2"/>
    <property type="match status" value="1"/>
</dbReference>
<dbReference type="InterPro" id="IPR018060">
    <property type="entry name" value="HTH_AraC"/>
</dbReference>
<reference evidence="5 6" key="1">
    <citation type="submission" date="2021-01" db="EMBL/GenBank/DDBJ databases">
        <title>Whole genome shotgun sequence of Microbispora amethystogenes NBRC 101907.</title>
        <authorList>
            <person name="Komaki H."/>
            <person name="Tamura T."/>
        </authorList>
    </citation>
    <scope>NUCLEOTIDE SEQUENCE [LARGE SCALE GENOMIC DNA]</scope>
    <source>
        <strain evidence="5 6">NBRC 101907</strain>
    </source>
</reference>
<feature type="domain" description="HTH araC/xylS-type" evidence="4">
    <location>
        <begin position="220"/>
        <end position="318"/>
    </location>
</feature>
<dbReference type="Pfam" id="PF01965">
    <property type="entry name" value="DJ-1_PfpI"/>
    <property type="match status" value="1"/>
</dbReference>
<evidence type="ECO:0000256" key="3">
    <source>
        <dbReference type="ARBA" id="ARBA00023163"/>
    </source>
</evidence>
<dbReference type="Gene3D" id="3.40.50.880">
    <property type="match status" value="1"/>
</dbReference>